<accession>A0ACC2CGI6</accession>
<gene>
    <name evidence="1" type="ORF">O6H91_10G042700</name>
</gene>
<comment type="caution">
    <text evidence="1">The sequence shown here is derived from an EMBL/GenBank/DDBJ whole genome shotgun (WGS) entry which is preliminary data.</text>
</comment>
<protein>
    <submittedName>
        <fullName evidence="1">Uncharacterized protein</fullName>
    </submittedName>
</protein>
<sequence>MAEHRQLPASELSVCTGSPSSMGADGAKGIHPNRNWEAANNSRWALMGPKGSIRTEAGKLPNSRWALMGPKGSFRTAARKLPTKSVAGRPEFKEANQSALIQLLVSQKSVWKEHMTENHDPGYGDDRWPFTTQFVGCKPCSGYPSEQQLGSCQQNL</sequence>
<name>A0ACC2CGI6_DIPCM</name>
<reference evidence="2" key="1">
    <citation type="journal article" date="2024" name="Proc. Natl. Acad. Sci. U.S.A.">
        <title>Extraordinary preservation of gene collinearity over three hundred million years revealed in homosporous lycophytes.</title>
        <authorList>
            <person name="Li C."/>
            <person name="Wickell D."/>
            <person name="Kuo L.Y."/>
            <person name="Chen X."/>
            <person name="Nie B."/>
            <person name="Liao X."/>
            <person name="Peng D."/>
            <person name="Ji J."/>
            <person name="Jenkins J."/>
            <person name="Williams M."/>
            <person name="Shu S."/>
            <person name="Plott C."/>
            <person name="Barry K."/>
            <person name="Rajasekar S."/>
            <person name="Grimwood J."/>
            <person name="Han X."/>
            <person name="Sun S."/>
            <person name="Hou Z."/>
            <person name="He W."/>
            <person name="Dai G."/>
            <person name="Sun C."/>
            <person name="Schmutz J."/>
            <person name="Leebens-Mack J.H."/>
            <person name="Li F.W."/>
            <person name="Wang L."/>
        </authorList>
    </citation>
    <scope>NUCLEOTIDE SEQUENCE [LARGE SCALE GENOMIC DNA]</scope>
    <source>
        <strain evidence="2">cv. PW_Plant_1</strain>
    </source>
</reference>
<keyword evidence="2" id="KW-1185">Reference proteome</keyword>
<evidence type="ECO:0000313" key="1">
    <source>
        <dbReference type="EMBL" id="KAJ7541040.1"/>
    </source>
</evidence>
<dbReference type="EMBL" id="CM055101">
    <property type="protein sequence ID" value="KAJ7541040.1"/>
    <property type="molecule type" value="Genomic_DNA"/>
</dbReference>
<organism evidence="1 2">
    <name type="scientific">Diphasiastrum complanatum</name>
    <name type="common">Issler's clubmoss</name>
    <name type="synonym">Lycopodium complanatum</name>
    <dbReference type="NCBI Taxonomy" id="34168"/>
    <lineage>
        <taxon>Eukaryota</taxon>
        <taxon>Viridiplantae</taxon>
        <taxon>Streptophyta</taxon>
        <taxon>Embryophyta</taxon>
        <taxon>Tracheophyta</taxon>
        <taxon>Lycopodiopsida</taxon>
        <taxon>Lycopodiales</taxon>
        <taxon>Lycopodiaceae</taxon>
        <taxon>Lycopodioideae</taxon>
        <taxon>Diphasiastrum</taxon>
    </lineage>
</organism>
<evidence type="ECO:0000313" key="2">
    <source>
        <dbReference type="Proteomes" id="UP001162992"/>
    </source>
</evidence>
<dbReference type="Proteomes" id="UP001162992">
    <property type="component" value="Chromosome 10"/>
</dbReference>
<proteinExistence type="predicted"/>